<reference evidence="1" key="2">
    <citation type="submission" date="2020-07" db="EMBL/GenBank/DDBJ databases">
        <authorList>
            <person name="Vera ALvarez R."/>
            <person name="Arias-Moreno D.M."/>
            <person name="Jimenez-Jacinto V."/>
            <person name="Jimenez-Bremont J.F."/>
            <person name="Swaminathan K."/>
            <person name="Moose S.P."/>
            <person name="Guerrero-Gonzalez M.L."/>
            <person name="Marino-Ramirez L."/>
            <person name="Landsman D."/>
            <person name="Rodriguez-Kessler M."/>
            <person name="Delgado-Sanchez P."/>
        </authorList>
    </citation>
    <scope>NUCLEOTIDE SEQUENCE</scope>
    <source>
        <tissue evidence="1">Cladode</tissue>
    </source>
</reference>
<dbReference type="EMBL" id="GISG01144131">
    <property type="protein sequence ID" value="MBA4645945.1"/>
    <property type="molecule type" value="Transcribed_RNA"/>
</dbReference>
<reference evidence="1" key="1">
    <citation type="journal article" date="2013" name="J. Plant Res.">
        <title>Effect of fungi and light on seed germination of three Opuntia species from semiarid lands of central Mexico.</title>
        <authorList>
            <person name="Delgado-Sanchez P."/>
            <person name="Jimenez-Bremont J.F."/>
            <person name="Guerrero-Gonzalez Mde L."/>
            <person name="Flores J."/>
        </authorList>
    </citation>
    <scope>NUCLEOTIDE SEQUENCE</scope>
    <source>
        <tissue evidence="1">Cladode</tissue>
    </source>
</reference>
<accession>A0A7C9DR33</accession>
<sequence length="127" mass="14403">MSHRTSLEVVPLDTTLESFSDGSARHIHKVTFLEQILKLKLLGWGKTIHRKKPKLLKMTQGDYTRLVQVPNLGLIKLTIPDPLITNLDSIIPICGISLHLGYNVSFLKTYHSDRNYQPILLKVGHHS</sequence>
<organism evidence="1">
    <name type="scientific">Opuntia streptacantha</name>
    <name type="common">Prickly pear cactus</name>
    <name type="synonym">Opuntia cardona</name>
    <dbReference type="NCBI Taxonomy" id="393608"/>
    <lineage>
        <taxon>Eukaryota</taxon>
        <taxon>Viridiplantae</taxon>
        <taxon>Streptophyta</taxon>
        <taxon>Embryophyta</taxon>
        <taxon>Tracheophyta</taxon>
        <taxon>Spermatophyta</taxon>
        <taxon>Magnoliopsida</taxon>
        <taxon>eudicotyledons</taxon>
        <taxon>Gunneridae</taxon>
        <taxon>Pentapetalae</taxon>
        <taxon>Caryophyllales</taxon>
        <taxon>Cactineae</taxon>
        <taxon>Cactaceae</taxon>
        <taxon>Opuntioideae</taxon>
        <taxon>Opuntia</taxon>
    </lineage>
</organism>
<evidence type="ECO:0000313" key="1">
    <source>
        <dbReference type="EMBL" id="MBA4645945.1"/>
    </source>
</evidence>
<name>A0A7C9DR33_OPUST</name>
<dbReference type="AlphaFoldDB" id="A0A7C9DR33"/>
<proteinExistence type="predicted"/>
<protein>
    <submittedName>
        <fullName evidence="1">Uncharacterized protein</fullName>
    </submittedName>
</protein>